<keyword evidence="4 5" id="KW-0648">Protein biosynthesis</keyword>
<dbReference type="Pfam" id="PF01399">
    <property type="entry name" value="PCI"/>
    <property type="match status" value="1"/>
</dbReference>
<evidence type="ECO:0000259" key="7">
    <source>
        <dbReference type="PROSITE" id="PS50250"/>
    </source>
</evidence>
<dbReference type="RefSeq" id="XP_007913331.1">
    <property type="nucleotide sequence ID" value="XM_007915140.1"/>
</dbReference>
<dbReference type="eggNOG" id="KOG2753">
    <property type="taxonomic scope" value="Eukaryota"/>
</dbReference>
<dbReference type="SMART" id="SM00088">
    <property type="entry name" value="PINT"/>
    <property type="match status" value="1"/>
</dbReference>
<evidence type="ECO:0000256" key="1">
    <source>
        <dbReference type="ARBA" id="ARBA00008482"/>
    </source>
</evidence>
<keyword evidence="3 5" id="KW-0396">Initiation factor</keyword>
<dbReference type="GO" id="GO:0001732">
    <property type="term" value="P:formation of cytoplasmic translation initiation complex"/>
    <property type="evidence" value="ECO:0007669"/>
    <property type="project" value="UniProtKB-UniRule"/>
</dbReference>
<dbReference type="GO" id="GO:0016282">
    <property type="term" value="C:eukaryotic 43S preinitiation complex"/>
    <property type="evidence" value="ECO:0007669"/>
    <property type="project" value="UniProtKB-UniRule"/>
</dbReference>
<dbReference type="PANTHER" id="PTHR15350:SF2">
    <property type="entry name" value="EUKARYOTIC TRANSLATION INITIATION FACTOR 3 SUBUNIT M"/>
    <property type="match status" value="1"/>
</dbReference>
<evidence type="ECO:0000256" key="6">
    <source>
        <dbReference type="SAM" id="MobiDB-lite"/>
    </source>
</evidence>
<feature type="compositionally biased region" description="Acidic residues" evidence="6">
    <location>
        <begin position="51"/>
        <end position="67"/>
    </location>
</feature>
<evidence type="ECO:0000313" key="8">
    <source>
        <dbReference type="EMBL" id="EOO01937.1"/>
    </source>
</evidence>
<dbReference type="HOGENOM" id="CLU_035254_0_0_1"/>
<organism evidence="8 9">
    <name type="scientific">Phaeoacremonium minimum (strain UCR-PA7)</name>
    <name type="common">Esca disease fungus</name>
    <name type="synonym">Togninia minima</name>
    <dbReference type="NCBI Taxonomy" id="1286976"/>
    <lineage>
        <taxon>Eukaryota</taxon>
        <taxon>Fungi</taxon>
        <taxon>Dikarya</taxon>
        <taxon>Ascomycota</taxon>
        <taxon>Pezizomycotina</taxon>
        <taxon>Sordariomycetes</taxon>
        <taxon>Sordariomycetidae</taxon>
        <taxon>Togniniales</taxon>
        <taxon>Togniniaceae</taxon>
        <taxon>Phaeoacremonium</taxon>
    </lineage>
</organism>
<reference evidence="9" key="1">
    <citation type="journal article" date="2013" name="Genome Announc.">
        <title>Draft genome sequence of the ascomycete Phaeoacremonium aleophilum strain UCR-PA7, a causal agent of the esca disease complex in grapevines.</title>
        <authorList>
            <person name="Blanco-Ulate B."/>
            <person name="Rolshausen P."/>
            <person name="Cantu D."/>
        </authorList>
    </citation>
    <scope>NUCLEOTIDE SEQUENCE [LARGE SCALE GENOMIC DNA]</scope>
    <source>
        <strain evidence="9">UCR-PA7</strain>
    </source>
</reference>
<proteinExistence type="inferred from homology"/>
<feature type="compositionally biased region" description="Gly residues" evidence="6">
    <location>
        <begin position="493"/>
        <end position="507"/>
    </location>
</feature>
<dbReference type="Proteomes" id="UP000014074">
    <property type="component" value="Unassembled WGS sequence"/>
</dbReference>
<dbReference type="HAMAP" id="MF_03012">
    <property type="entry name" value="eIF3m"/>
    <property type="match status" value="1"/>
</dbReference>
<protein>
    <recommendedName>
        <fullName evidence="5">Eukaryotic translation initiation factor 3 subunit M</fullName>
        <shortName evidence="5">eIF3m</shortName>
    </recommendedName>
</protein>
<dbReference type="PROSITE" id="PS50250">
    <property type="entry name" value="PCI"/>
    <property type="match status" value="1"/>
</dbReference>
<comment type="similarity">
    <text evidence="5">Belongs to the eIF-3 subunit M family.</text>
</comment>
<evidence type="ECO:0000256" key="3">
    <source>
        <dbReference type="ARBA" id="ARBA00022540"/>
    </source>
</evidence>
<dbReference type="OrthoDB" id="10267031at2759"/>
<keyword evidence="2 5" id="KW-0963">Cytoplasm</keyword>
<feature type="region of interest" description="Disordered" evidence="6">
    <location>
        <begin position="474"/>
        <end position="523"/>
    </location>
</feature>
<gene>
    <name evidence="8" type="ORF">UCRPA7_2560</name>
</gene>
<dbReference type="GO" id="GO:0071541">
    <property type="term" value="C:eukaryotic translation initiation factor 3 complex, eIF3m"/>
    <property type="evidence" value="ECO:0007669"/>
    <property type="project" value="UniProtKB-UniRule"/>
</dbReference>
<evidence type="ECO:0000256" key="2">
    <source>
        <dbReference type="ARBA" id="ARBA00022490"/>
    </source>
</evidence>
<dbReference type="EMBL" id="KB932943">
    <property type="protein sequence ID" value="EOO01937.1"/>
    <property type="molecule type" value="Genomic_DNA"/>
</dbReference>
<comment type="similarity">
    <text evidence="1">Belongs to the CSN7/EIF3M family. CSN7 subfamily.</text>
</comment>
<dbReference type="GeneID" id="19322822"/>
<dbReference type="InterPro" id="IPR045237">
    <property type="entry name" value="COPS7/eIF3m"/>
</dbReference>
<comment type="subcellular location">
    <subcellularLocation>
        <location evidence="5">Cytoplasm</location>
    </subcellularLocation>
</comment>
<feature type="region of interest" description="Disordered" evidence="6">
    <location>
        <begin position="41"/>
        <end position="69"/>
    </location>
</feature>
<comment type="subunit">
    <text evidence="5">Component of the eukaryotic translation initiation factor 3 (eIF-3) complex.</text>
</comment>
<dbReference type="GO" id="GO:0003743">
    <property type="term" value="F:translation initiation factor activity"/>
    <property type="evidence" value="ECO:0007669"/>
    <property type="project" value="UniProtKB-UniRule"/>
</dbReference>
<dbReference type="InterPro" id="IPR000717">
    <property type="entry name" value="PCI_dom"/>
</dbReference>
<dbReference type="KEGG" id="tmn:UCRPA7_2560"/>
<dbReference type="InterPro" id="IPR040750">
    <property type="entry name" value="eIF3m_C_helix"/>
</dbReference>
<dbReference type="GO" id="GO:0033290">
    <property type="term" value="C:eukaryotic 48S preinitiation complex"/>
    <property type="evidence" value="ECO:0007669"/>
    <property type="project" value="UniProtKB-UniRule"/>
</dbReference>
<evidence type="ECO:0000313" key="9">
    <source>
        <dbReference type="Proteomes" id="UP000014074"/>
    </source>
</evidence>
<comment type="function">
    <text evidence="5">Component of the eukaryotic translation initiation factor 3 (eIF-3) complex, which is involved in protein synthesis of a specialized repertoire of mRNAs and, together with other initiation factors, stimulates binding of mRNA and methionyl-tRNAi to the 40S ribosome. The eIF-3 complex specifically targets and initiates translation of a subset of mRNAs involved in cell proliferation.</text>
</comment>
<dbReference type="PANTHER" id="PTHR15350">
    <property type="entry name" value="COP9 SIGNALOSOME COMPLEX SUBUNIT 7/DENDRITIC CELL PROTEIN GA17"/>
    <property type="match status" value="1"/>
</dbReference>
<dbReference type="InterPro" id="IPR027528">
    <property type="entry name" value="eIF3m"/>
</dbReference>
<feature type="compositionally biased region" description="Basic and acidic residues" evidence="6">
    <location>
        <begin position="474"/>
        <end position="485"/>
    </location>
</feature>
<feature type="domain" description="PCI" evidence="7">
    <location>
        <begin position="261"/>
        <end position="434"/>
    </location>
</feature>
<dbReference type="Pfam" id="PF18005">
    <property type="entry name" value="eIF3m_C_helix"/>
    <property type="match status" value="1"/>
</dbReference>
<name>R8BRD7_PHAM7</name>
<keyword evidence="9" id="KW-1185">Reference proteome</keyword>
<accession>R8BRD7</accession>
<sequence>MAENWLPTNFGGAYEEIEDLLDDLVDDVVIYIEPDFEPDPPVHEIYLSSPGEEDDDIEEPDPIDDEIPAQNSPFFNMAEPKFTPQLVFVDGSNNDLIQELADVLKISDEVKPLIEKDQREEALAAVVRASANFNSMPEKEFGPAYNLLIYLVVQQSKDPKKHLPIMCQNLLKPITSSPVNGPGLALGALQTIFNLLAVDNPVRYNVLLQILRFVKMHNSYDSFQPMVARIPRWLDLWDLDDEDKRKVFIEISDAAHEAGEQQDAYNQLLLALRTFDVNDQEELKSAEAQQYSLRALKLVLGINKPWAFDLAALRNLAPVQALSDSHPVYFELLEIFAEQDLEDFNDFNEEHEGFLEKEHLDFEVLQTKMRLLTFASLAAAHSQNNEVPYAIIAKALQIPSEQVELWIIDVIRAELVEGRMSQRDKVFRVQKATHRVFSDKQWRELQVRIDAWRATLVSVTGVLRKSQAEAEAAREREAQEIERKLQQASLGDGQQGGGQRRGGGNAGGRNQQQQTRQRTDDDD</sequence>
<dbReference type="AlphaFoldDB" id="R8BRD7"/>
<evidence type="ECO:0000256" key="4">
    <source>
        <dbReference type="ARBA" id="ARBA00022917"/>
    </source>
</evidence>
<evidence type="ECO:0000256" key="5">
    <source>
        <dbReference type="HAMAP-Rule" id="MF_03012"/>
    </source>
</evidence>